<comment type="caution">
    <text evidence="2">The sequence shown here is derived from an EMBL/GenBank/DDBJ whole genome shotgun (WGS) entry which is preliminary data.</text>
</comment>
<dbReference type="SUPFAM" id="SSF54593">
    <property type="entry name" value="Glyoxalase/Bleomycin resistance protein/Dihydroxybiphenyl dioxygenase"/>
    <property type="match status" value="1"/>
</dbReference>
<dbReference type="PROSITE" id="PS51819">
    <property type="entry name" value="VOC"/>
    <property type="match status" value="1"/>
</dbReference>
<name>A0A6L9S9P4_9ACTN</name>
<sequence>MNTKVNPIPEGYHSLTPFIVCADAAGAIDFYQRVFGAQVLGRHDGPDGTVMHAELRIGDSILQLSDPNPAFGLAAPDPEASSASLVLYCDDVDDVFAKAVESGASVREQVQDFVTGDRYGSIVDPYGRRWAIMTRVQDVSREEAERRVNEWIAASS</sequence>
<evidence type="ECO:0000259" key="1">
    <source>
        <dbReference type="PROSITE" id="PS51819"/>
    </source>
</evidence>
<dbReference type="Pfam" id="PF00903">
    <property type="entry name" value="Glyoxalase"/>
    <property type="match status" value="1"/>
</dbReference>
<evidence type="ECO:0000313" key="2">
    <source>
        <dbReference type="EMBL" id="NEE01763.1"/>
    </source>
</evidence>
<dbReference type="InterPro" id="IPR037523">
    <property type="entry name" value="VOC_core"/>
</dbReference>
<dbReference type="RefSeq" id="WP_163739715.1">
    <property type="nucleotide sequence ID" value="NZ_JAAGOA010000011.1"/>
</dbReference>
<dbReference type="Gene3D" id="3.30.720.120">
    <property type="match status" value="1"/>
</dbReference>
<dbReference type="CDD" id="cd07246">
    <property type="entry name" value="VOC_like"/>
    <property type="match status" value="1"/>
</dbReference>
<accession>A0A6L9S9P4</accession>
<dbReference type="InterPro" id="IPR004360">
    <property type="entry name" value="Glyas_Fos-R_dOase_dom"/>
</dbReference>
<dbReference type="PANTHER" id="PTHR34109">
    <property type="entry name" value="BNAUNNG04460D PROTEIN-RELATED"/>
    <property type="match status" value="1"/>
</dbReference>
<dbReference type="Proteomes" id="UP000475214">
    <property type="component" value="Unassembled WGS sequence"/>
</dbReference>
<gene>
    <name evidence="2" type="ORF">G1H10_16440</name>
</gene>
<dbReference type="Gene3D" id="3.30.720.110">
    <property type="match status" value="1"/>
</dbReference>
<organism evidence="2 3">
    <name type="scientific">Phytoactinopolyspora halotolerans</name>
    <dbReference type="NCBI Taxonomy" id="1981512"/>
    <lineage>
        <taxon>Bacteria</taxon>
        <taxon>Bacillati</taxon>
        <taxon>Actinomycetota</taxon>
        <taxon>Actinomycetes</taxon>
        <taxon>Jiangellales</taxon>
        <taxon>Jiangellaceae</taxon>
        <taxon>Phytoactinopolyspora</taxon>
    </lineage>
</organism>
<dbReference type="InterPro" id="IPR029068">
    <property type="entry name" value="Glyas_Bleomycin-R_OHBP_Dase"/>
</dbReference>
<dbReference type="AlphaFoldDB" id="A0A6L9S9P4"/>
<evidence type="ECO:0000313" key="3">
    <source>
        <dbReference type="Proteomes" id="UP000475214"/>
    </source>
</evidence>
<dbReference type="PANTHER" id="PTHR34109:SF1">
    <property type="entry name" value="VOC DOMAIN-CONTAINING PROTEIN"/>
    <property type="match status" value="1"/>
</dbReference>
<dbReference type="EMBL" id="JAAGOA010000011">
    <property type="protein sequence ID" value="NEE01763.1"/>
    <property type="molecule type" value="Genomic_DNA"/>
</dbReference>
<reference evidence="2 3" key="1">
    <citation type="submission" date="2020-02" db="EMBL/GenBank/DDBJ databases">
        <authorList>
            <person name="Li X.-J."/>
            <person name="Han X.-M."/>
        </authorList>
    </citation>
    <scope>NUCLEOTIDE SEQUENCE [LARGE SCALE GENOMIC DNA]</scope>
    <source>
        <strain evidence="2 3">CCTCC AB 2017055</strain>
    </source>
</reference>
<keyword evidence="3" id="KW-1185">Reference proteome</keyword>
<proteinExistence type="predicted"/>
<protein>
    <submittedName>
        <fullName evidence="2">VOC family protein</fullName>
    </submittedName>
</protein>
<feature type="domain" description="VOC" evidence="1">
    <location>
        <begin position="11"/>
        <end position="135"/>
    </location>
</feature>